<dbReference type="SMART" id="SM00448">
    <property type="entry name" value="REC"/>
    <property type="match status" value="1"/>
</dbReference>
<dbReference type="InterPro" id="IPR050595">
    <property type="entry name" value="Bact_response_regulator"/>
</dbReference>
<comment type="caution">
    <text evidence="4">The sequence shown here is derived from an EMBL/GenBank/DDBJ whole genome shotgun (WGS) entry which is preliminary data.</text>
</comment>
<feature type="domain" description="Response regulatory" evidence="3">
    <location>
        <begin position="14"/>
        <end position="129"/>
    </location>
</feature>
<dbReference type="PANTHER" id="PTHR44591">
    <property type="entry name" value="STRESS RESPONSE REGULATOR PROTEIN 1"/>
    <property type="match status" value="1"/>
</dbReference>
<reference evidence="4 5" key="1">
    <citation type="submission" date="2017-08" db="EMBL/GenBank/DDBJ databases">
        <title>Genomes of Fischerella (Mastigocladus) sp. strains.</title>
        <authorList>
            <person name="Miller S.R."/>
        </authorList>
    </citation>
    <scope>NUCLEOTIDE SEQUENCE [LARGE SCALE GENOMIC DNA]</scope>
    <source>
        <strain evidence="4 5">CCMEE 5323</strain>
    </source>
</reference>
<evidence type="ECO:0000256" key="2">
    <source>
        <dbReference type="PROSITE-ProRule" id="PRU00169"/>
    </source>
</evidence>
<dbReference type="InterPro" id="IPR001789">
    <property type="entry name" value="Sig_transdc_resp-reg_receiver"/>
</dbReference>
<dbReference type="InterPro" id="IPR011006">
    <property type="entry name" value="CheY-like_superfamily"/>
</dbReference>
<sequence length="130" mass="14408">MVGRGASQNCANKHILVCDDVEDNCYFLQMILELEGYTVDTVNSGEAALAKIEVETFDLLLLDVMMPGMNGYEVAFRVQQNPDCQSLPIILITAHEQGLVEEECKVRVDGIIRKPVDPETLLAQVQAILQ</sequence>
<dbReference type="AlphaFoldDB" id="A0A2N6K1I3"/>
<dbReference type="GO" id="GO:0000160">
    <property type="term" value="P:phosphorelay signal transduction system"/>
    <property type="evidence" value="ECO:0007669"/>
    <property type="project" value="InterPro"/>
</dbReference>
<dbReference type="PANTHER" id="PTHR44591:SF3">
    <property type="entry name" value="RESPONSE REGULATORY DOMAIN-CONTAINING PROTEIN"/>
    <property type="match status" value="1"/>
</dbReference>
<name>A0A2N6K1I3_FISMU</name>
<dbReference type="Gene3D" id="3.40.50.2300">
    <property type="match status" value="1"/>
</dbReference>
<dbReference type="Pfam" id="PF00072">
    <property type="entry name" value="Response_reg"/>
    <property type="match status" value="1"/>
</dbReference>
<dbReference type="RefSeq" id="WP_016869752.1">
    <property type="nucleotide sequence ID" value="NZ_CAWNVR010000444.1"/>
</dbReference>
<evidence type="ECO:0000313" key="5">
    <source>
        <dbReference type="Proteomes" id="UP000235036"/>
    </source>
</evidence>
<keyword evidence="5" id="KW-1185">Reference proteome</keyword>
<dbReference type="SUPFAM" id="SSF52172">
    <property type="entry name" value="CheY-like"/>
    <property type="match status" value="1"/>
</dbReference>
<dbReference type="Proteomes" id="UP000235036">
    <property type="component" value="Unassembled WGS sequence"/>
</dbReference>
<evidence type="ECO:0000313" key="4">
    <source>
        <dbReference type="EMBL" id="PLZ88415.1"/>
    </source>
</evidence>
<gene>
    <name evidence="4" type="ORF">CEN44_15410</name>
</gene>
<evidence type="ECO:0000259" key="3">
    <source>
        <dbReference type="PROSITE" id="PS50110"/>
    </source>
</evidence>
<organism evidence="4 5">
    <name type="scientific">Fischerella muscicola CCMEE 5323</name>
    <dbReference type="NCBI Taxonomy" id="2019572"/>
    <lineage>
        <taxon>Bacteria</taxon>
        <taxon>Bacillati</taxon>
        <taxon>Cyanobacteriota</taxon>
        <taxon>Cyanophyceae</taxon>
        <taxon>Nostocales</taxon>
        <taxon>Hapalosiphonaceae</taxon>
        <taxon>Fischerella</taxon>
    </lineage>
</organism>
<feature type="modified residue" description="4-aspartylphosphate" evidence="2">
    <location>
        <position position="63"/>
    </location>
</feature>
<dbReference type="EMBL" id="NRQW01000340">
    <property type="protein sequence ID" value="PLZ88415.1"/>
    <property type="molecule type" value="Genomic_DNA"/>
</dbReference>
<evidence type="ECO:0000256" key="1">
    <source>
        <dbReference type="ARBA" id="ARBA00022553"/>
    </source>
</evidence>
<protein>
    <submittedName>
        <fullName evidence="4">Response regulator</fullName>
    </submittedName>
</protein>
<proteinExistence type="predicted"/>
<accession>A0A2N6K1I3</accession>
<keyword evidence="1 2" id="KW-0597">Phosphoprotein</keyword>
<dbReference type="PROSITE" id="PS50110">
    <property type="entry name" value="RESPONSE_REGULATORY"/>
    <property type="match status" value="1"/>
</dbReference>